<gene>
    <name evidence="10" type="ORF">INF35_07980</name>
</gene>
<dbReference type="InterPro" id="IPR016195">
    <property type="entry name" value="Pol/histidinol_Pase-like"/>
</dbReference>
<evidence type="ECO:0000256" key="1">
    <source>
        <dbReference type="ARBA" id="ARBA00004970"/>
    </source>
</evidence>
<dbReference type="InterPro" id="IPR010140">
    <property type="entry name" value="Histidinol_P_phosphatase_HisJ"/>
</dbReference>
<dbReference type="InterPro" id="IPR004013">
    <property type="entry name" value="PHP_dom"/>
</dbReference>
<reference evidence="10 11" key="1">
    <citation type="submission" date="2020-10" db="EMBL/GenBank/DDBJ databases">
        <title>ChiBAC.</title>
        <authorList>
            <person name="Zenner C."/>
            <person name="Hitch T.C.A."/>
            <person name="Clavel T."/>
        </authorList>
    </citation>
    <scope>NUCLEOTIDE SEQUENCE [LARGE SCALE GENOMIC DNA]</scope>
    <source>
        <strain evidence="10 11">DSM 109015</strain>
    </source>
</reference>
<dbReference type="SUPFAM" id="SSF89550">
    <property type="entry name" value="PHP domain-like"/>
    <property type="match status" value="1"/>
</dbReference>
<keyword evidence="11" id="KW-1185">Reference proteome</keyword>
<evidence type="ECO:0000256" key="8">
    <source>
        <dbReference type="RuleBase" id="RU366003"/>
    </source>
</evidence>
<organism evidence="10 11">
    <name type="scientific">Gemmiger gallinarum</name>
    <dbReference type="NCBI Taxonomy" id="2779354"/>
    <lineage>
        <taxon>Bacteria</taxon>
        <taxon>Bacillati</taxon>
        <taxon>Bacillota</taxon>
        <taxon>Clostridia</taxon>
        <taxon>Eubacteriales</taxon>
        <taxon>Gemmiger</taxon>
    </lineage>
</organism>
<evidence type="ECO:0000313" key="10">
    <source>
        <dbReference type="EMBL" id="MBE5037721.1"/>
    </source>
</evidence>
<evidence type="ECO:0000256" key="4">
    <source>
        <dbReference type="ARBA" id="ARBA00022605"/>
    </source>
</evidence>
<dbReference type="NCBIfam" id="TIGR01856">
    <property type="entry name" value="hisJ_fam"/>
    <property type="match status" value="1"/>
</dbReference>
<dbReference type="RefSeq" id="WP_193501277.1">
    <property type="nucleotide sequence ID" value="NZ_JADCKC010000002.1"/>
</dbReference>
<evidence type="ECO:0000256" key="3">
    <source>
        <dbReference type="ARBA" id="ARBA00013085"/>
    </source>
</evidence>
<evidence type="ECO:0000256" key="2">
    <source>
        <dbReference type="ARBA" id="ARBA00009152"/>
    </source>
</evidence>
<name>A0ABR9R3J3_9FIRM</name>
<evidence type="ECO:0000256" key="6">
    <source>
        <dbReference type="ARBA" id="ARBA00023102"/>
    </source>
</evidence>
<evidence type="ECO:0000313" key="11">
    <source>
        <dbReference type="Proteomes" id="UP000768567"/>
    </source>
</evidence>
<dbReference type="Gene3D" id="3.20.20.140">
    <property type="entry name" value="Metal-dependent hydrolases"/>
    <property type="match status" value="1"/>
</dbReference>
<keyword evidence="4 8" id="KW-0028">Amino-acid biosynthesis</keyword>
<dbReference type="PANTHER" id="PTHR21039:SF0">
    <property type="entry name" value="HISTIDINOL-PHOSPHATASE"/>
    <property type="match status" value="1"/>
</dbReference>
<dbReference type="Proteomes" id="UP000768567">
    <property type="component" value="Unassembled WGS sequence"/>
</dbReference>
<dbReference type="Pfam" id="PF02811">
    <property type="entry name" value="PHP"/>
    <property type="match status" value="1"/>
</dbReference>
<evidence type="ECO:0000256" key="7">
    <source>
        <dbReference type="ARBA" id="ARBA00049158"/>
    </source>
</evidence>
<dbReference type="EC" id="3.1.3.15" evidence="3 8"/>
<evidence type="ECO:0000259" key="9">
    <source>
        <dbReference type="Pfam" id="PF02811"/>
    </source>
</evidence>
<keyword evidence="5 8" id="KW-0378">Hydrolase</keyword>
<comment type="catalytic activity">
    <reaction evidence="7 8">
        <text>L-histidinol phosphate + H2O = L-histidinol + phosphate</text>
        <dbReference type="Rhea" id="RHEA:14465"/>
        <dbReference type="ChEBI" id="CHEBI:15377"/>
        <dbReference type="ChEBI" id="CHEBI:43474"/>
        <dbReference type="ChEBI" id="CHEBI:57699"/>
        <dbReference type="ChEBI" id="CHEBI:57980"/>
        <dbReference type="EC" id="3.1.3.15"/>
    </reaction>
</comment>
<accession>A0ABR9R3J3</accession>
<comment type="similarity">
    <text evidence="2 8">Belongs to the PHP hydrolase family. HisK subfamily.</text>
</comment>
<feature type="domain" description="PHP" evidence="9">
    <location>
        <begin position="14"/>
        <end position="197"/>
    </location>
</feature>
<keyword evidence="6 8" id="KW-0368">Histidine biosynthesis</keyword>
<evidence type="ECO:0000256" key="5">
    <source>
        <dbReference type="ARBA" id="ARBA00022801"/>
    </source>
</evidence>
<dbReference type="PANTHER" id="PTHR21039">
    <property type="entry name" value="HISTIDINOL PHOSPHATASE-RELATED"/>
    <property type="match status" value="1"/>
</dbReference>
<protein>
    <recommendedName>
        <fullName evidence="3 8">Histidinol-phosphatase</fullName>
        <shortName evidence="8">HolPase</shortName>
        <ecNumber evidence="3 8">3.1.3.15</ecNumber>
    </recommendedName>
</protein>
<comment type="pathway">
    <text evidence="1 8">Amino-acid biosynthesis; L-histidine biosynthesis; L-histidine from 5-phospho-alpha-D-ribose 1-diphosphate: step 8/9.</text>
</comment>
<dbReference type="EMBL" id="JADCKC010000002">
    <property type="protein sequence ID" value="MBE5037721.1"/>
    <property type="molecule type" value="Genomic_DNA"/>
</dbReference>
<comment type="caution">
    <text evidence="10">The sequence shown here is derived from an EMBL/GenBank/DDBJ whole genome shotgun (WGS) entry which is preliminary data.</text>
</comment>
<sequence length="272" mass="31578">MSMETEAGVFCRNYHTHTQWCNHGTIDAEETICEAISLGMQELGFSEHAPFPDNRFGRMAFSELINYIGQVRLLQKKYAPYIKIFAGLEIEYFEDDLPYYHQLYRDYGVDYLILGQHYFKDQNSGCYVKTKRIEDEKTIAKYFDSLIYAAQSGLFPMIAHPDYCFGCDLVYTHITEQAICKFLSSISSVNTVLEINANGFRKPTFLSKIGERRKYPADLFWKYVKEYGLWGMIGSDCHHRGQLYDLAVRQAFYFAVEKGIMLKDSIHIGARH</sequence>
<proteinExistence type="inferred from homology"/>